<evidence type="ECO:0000313" key="3">
    <source>
        <dbReference type="EMBL" id="KAJ4800079.1"/>
    </source>
</evidence>
<organism evidence="3 4">
    <name type="scientific">Rhynchospora pubera</name>
    <dbReference type="NCBI Taxonomy" id="906938"/>
    <lineage>
        <taxon>Eukaryota</taxon>
        <taxon>Viridiplantae</taxon>
        <taxon>Streptophyta</taxon>
        <taxon>Embryophyta</taxon>
        <taxon>Tracheophyta</taxon>
        <taxon>Spermatophyta</taxon>
        <taxon>Magnoliopsida</taxon>
        <taxon>Liliopsida</taxon>
        <taxon>Poales</taxon>
        <taxon>Cyperaceae</taxon>
        <taxon>Cyperoideae</taxon>
        <taxon>Rhynchosporeae</taxon>
        <taxon>Rhynchospora</taxon>
    </lineage>
</organism>
<dbReference type="EMBL" id="JAMFTS010000002">
    <property type="protein sequence ID" value="KAJ4800079.1"/>
    <property type="molecule type" value="Genomic_DNA"/>
</dbReference>
<dbReference type="PROSITE" id="PS50181">
    <property type="entry name" value="FBOX"/>
    <property type="match status" value="1"/>
</dbReference>
<name>A0AAV8G7F3_9POAL</name>
<comment type="caution">
    <text evidence="3">The sequence shown here is derived from an EMBL/GenBank/DDBJ whole genome shotgun (WGS) entry which is preliminary data.</text>
</comment>
<dbReference type="AlphaFoldDB" id="A0AAV8G7F3"/>
<feature type="domain" description="F-box" evidence="2">
    <location>
        <begin position="98"/>
        <end position="146"/>
    </location>
</feature>
<dbReference type="CDD" id="cd09917">
    <property type="entry name" value="F-box_SF"/>
    <property type="match status" value="1"/>
</dbReference>
<dbReference type="Proteomes" id="UP001140206">
    <property type="component" value="Chromosome 2"/>
</dbReference>
<accession>A0AAV8G7F3</accession>
<dbReference type="Pfam" id="PF12937">
    <property type="entry name" value="F-box-like"/>
    <property type="match status" value="1"/>
</dbReference>
<gene>
    <name evidence="3" type="ORF">LUZ62_051325</name>
</gene>
<sequence>MSKIGVSRAIPPFCTFPFSFLNPDPTTPSVHPNRPTIPISPMETYQPLRLGLLPLPLPLPTTVSSLTPNPDPNPILDPLSLPDPDSDLDTSISDEEPVDHFDWLPDPVLLLILNRIGDVKSLGRCSLISRRFRSLIPLVDQVYVRVDCVIRDDAATASTSANQTRTRGAGIFSHITRAFHSISHFLTPSRKILSTFQSSPSTSDISHHSPDEVLRNFKELRHLQIVLPDGELGLDDGVLLKWKAGFGSTLETCVVLGASSVSSKPENPNPSSCNKTGEEEAINNAILKLRIIWTISALIAASSRHYLLEKIVSGHETLERLELSDKDGQGVLTMDKGQLEGFRASPISASCGALRTVVPALSVKLWYAPMLDLPGSMRLEGATLVAIRPSGSEDLAGDWVLDAFDEPYQSAVRMLMARRNYRIEMNSF</sequence>
<evidence type="ECO:0000259" key="2">
    <source>
        <dbReference type="PROSITE" id="PS50181"/>
    </source>
</evidence>
<dbReference type="InterPro" id="IPR001810">
    <property type="entry name" value="F-box_dom"/>
</dbReference>
<dbReference type="InterPro" id="IPR044809">
    <property type="entry name" value="AUF1-like"/>
</dbReference>
<proteinExistence type="predicted"/>
<dbReference type="SUPFAM" id="SSF81383">
    <property type="entry name" value="F-box domain"/>
    <property type="match status" value="1"/>
</dbReference>
<feature type="region of interest" description="Disordered" evidence="1">
    <location>
        <begin position="63"/>
        <end position="89"/>
    </location>
</feature>
<keyword evidence="4" id="KW-1185">Reference proteome</keyword>
<evidence type="ECO:0000313" key="4">
    <source>
        <dbReference type="Proteomes" id="UP001140206"/>
    </source>
</evidence>
<dbReference type="PANTHER" id="PTHR31215">
    <property type="entry name" value="OS05G0510400 PROTEIN-RELATED"/>
    <property type="match status" value="1"/>
</dbReference>
<dbReference type="InterPro" id="IPR036047">
    <property type="entry name" value="F-box-like_dom_sf"/>
</dbReference>
<evidence type="ECO:0000256" key="1">
    <source>
        <dbReference type="SAM" id="MobiDB-lite"/>
    </source>
</evidence>
<protein>
    <submittedName>
        <fullName evidence="3">F-box protein</fullName>
    </submittedName>
</protein>
<reference evidence="3" key="1">
    <citation type="submission" date="2022-08" db="EMBL/GenBank/DDBJ databases">
        <authorList>
            <person name="Marques A."/>
        </authorList>
    </citation>
    <scope>NUCLEOTIDE SEQUENCE</scope>
    <source>
        <strain evidence="3">RhyPub2mFocal</strain>
        <tissue evidence="3">Leaves</tissue>
    </source>
</reference>